<gene>
    <name evidence="2" type="ORF">V5799_019974</name>
</gene>
<dbReference type="InterPro" id="IPR038377">
    <property type="entry name" value="Na/Glc_symporter_sf"/>
</dbReference>
<dbReference type="EMBL" id="JARKHS020010477">
    <property type="protein sequence ID" value="KAK8778685.1"/>
    <property type="molecule type" value="Genomic_DNA"/>
</dbReference>
<evidence type="ECO:0000313" key="3">
    <source>
        <dbReference type="Proteomes" id="UP001321473"/>
    </source>
</evidence>
<keyword evidence="1" id="KW-0472">Membrane</keyword>
<keyword evidence="3" id="KW-1185">Reference proteome</keyword>
<organism evidence="2 3">
    <name type="scientific">Amblyomma americanum</name>
    <name type="common">Lone star tick</name>
    <dbReference type="NCBI Taxonomy" id="6943"/>
    <lineage>
        <taxon>Eukaryota</taxon>
        <taxon>Metazoa</taxon>
        <taxon>Ecdysozoa</taxon>
        <taxon>Arthropoda</taxon>
        <taxon>Chelicerata</taxon>
        <taxon>Arachnida</taxon>
        <taxon>Acari</taxon>
        <taxon>Parasitiformes</taxon>
        <taxon>Ixodida</taxon>
        <taxon>Ixodoidea</taxon>
        <taxon>Ixodidae</taxon>
        <taxon>Amblyomminae</taxon>
        <taxon>Amblyomma</taxon>
    </lineage>
</organism>
<dbReference type="Proteomes" id="UP001321473">
    <property type="component" value="Unassembled WGS sequence"/>
</dbReference>
<dbReference type="AlphaFoldDB" id="A0AAQ4EVR2"/>
<evidence type="ECO:0000256" key="1">
    <source>
        <dbReference type="SAM" id="Phobius"/>
    </source>
</evidence>
<reference evidence="2 3" key="1">
    <citation type="journal article" date="2023" name="Arcadia Sci">
        <title>De novo assembly of a long-read Amblyomma americanum tick genome.</title>
        <authorList>
            <person name="Chou S."/>
            <person name="Poskanzer K.E."/>
            <person name="Rollins M."/>
            <person name="Thuy-Boun P.S."/>
        </authorList>
    </citation>
    <scope>NUCLEOTIDE SEQUENCE [LARGE SCALE GENOMIC DNA]</scope>
    <source>
        <strain evidence="2">F_SG_1</strain>
        <tissue evidence="2">Salivary glands</tissue>
    </source>
</reference>
<name>A0AAQ4EVR2_AMBAM</name>
<comment type="caution">
    <text evidence="2">The sequence shown here is derived from an EMBL/GenBank/DDBJ whole genome shotgun (WGS) entry which is preliminary data.</text>
</comment>
<feature type="transmembrane region" description="Helical" evidence="1">
    <location>
        <begin position="20"/>
        <end position="44"/>
    </location>
</feature>
<sequence>MVAQRLLASRTLKAAQRTAFVSSILLVTVYFAGFSIGIAMTIWFRGCDPGLRGAITSIDHHCIIDN</sequence>
<evidence type="ECO:0000313" key="2">
    <source>
        <dbReference type="EMBL" id="KAK8778685.1"/>
    </source>
</evidence>
<proteinExistence type="predicted"/>
<keyword evidence="1" id="KW-0812">Transmembrane</keyword>
<accession>A0AAQ4EVR2</accession>
<dbReference type="Gene3D" id="1.20.1730.10">
    <property type="entry name" value="Sodium/glucose cotransporter"/>
    <property type="match status" value="1"/>
</dbReference>
<keyword evidence="1" id="KW-1133">Transmembrane helix</keyword>
<protein>
    <submittedName>
        <fullName evidence="2">Uncharacterized protein</fullName>
    </submittedName>
</protein>